<dbReference type="AlphaFoldDB" id="A0A067P9S4"/>
<dbReference type="EMBL" id="KL198004">
    <property type="protein sequence ID" value="KDQ32646.1"/>
    <property type="molecule type" value="Genomic_DNA"/>
</dbReference>
<accession>A0A067P9S4</accession>
<dbReference type="Proteomes" id="UP000027073">
    <property type="component" value="Unassembled WGS sequence"/>
</dbReference>
<evidence type="ECO:0000313" key="2">
    <source>
        <dbReference type="EMBL" id="KDQ32646.1"/>
    </source>
</evidence>
<proteinExistence type="predicted"/>
<name>A0A067P9S4_PLEO1</name>
<organism evidence="2 3">
    <name type="scientific">Pleurotus ostreatus (strain PC15)</name>
    <name type="common">Oyster mushroom</name>
    <dbReference type="NCBI Taxonomy" id="1137138"/>
    <lineage>
        <taxon>Eukaryota</taxon>
        <taxon>Fungi</taxon>
        <taxon>Dikarya</taxon>
        <taxon>Basidiomycota</taxon>
        <taxon>Agaricomycotina</taxon>
        <taxon>Agaricomycetes</taxon>
        <taxon>Agaricomycetidae</taxon>
        <taxon>Agaricales</taxon>
        <taxon>Pleurotineae</taxon>
        <taxon>Pleurotaceae</taxon>
        <taxon>Pleurotus</taxon>
    </lineage>
</organism>
<feature type="compositionally biased region" description="Basic and acidic residues" evidence="1">
    <location>
        <begin position="147"/>
        <end position="157"/>
    </location>
</feature>
<evidence type="ECO:0000256" key="1">
    <source>
        <dbReference type="SAM" id="MobiDB-lite"/>
    </source>
</evidence>
<sequence>MSLKTFDSTITDVRESFLRNSPRTNVLQLLRREDYRKGIPETVKEPVRLWLRGLKEPDTNASLPVYRSELRAPSTGPNILPSITTPQVHFATKPPVVHVPGYGSVQDTQGGRLSLSLTEPRQRNDECPHRLIFKGLYGPLPQSPTSARREEIDHHPPEFPGAETKIIEDDHRRVREGNPFQITTTTQVALLMIIRRIITEDWEETALEARGEMDQEVMGRDVAAAAPETLVEVVEVVTVPTIILKATLYLEGRII</sequence>
<reference evidence="3" key="1">
    <citation type="journal article" date="2014" name="Proc. Natl. Acad. Sci. U.S.A.">
        <title>Extensive sampling of basidiomycete genomes demonstrates inadequacy of the white-rot/brown-rot paradigm for wood decay fungi.</title>
        <authorList>
            <person name="Riley R."/>
            <person name="Salamov A.A."/>
            <person name="Brown D.W."/>
            <person name="Nagy L.G."/>
            <person name="Floudas D."/>
            <person name="Held B.W."/>
            <person name="Levasseur A."/>
            <person name="Lombard V."/>
            <person name="Morin E."/>
            <person name="Otillar R."/>
            <person name="Lindquist E.A."/>
            <person name="Sun H."/>
            <person name="LaButti K.M."/>
            <person name="Schmutz J."/>
            <person name="Jabbour D."/>
            <person name="Luo H."/>
            <person name="Baker S.E."/>
            <person name="Pisabarro A.G."/>
            <person name="Walton J.D."/>
            <person name="Blanchette R.A."/>
            <person name="Henrissat B."/>
            <person name="Martin F."/>
            <person name="Cullen D."/>
            <person name="Hibbett D.S."/>
            <person name="Grigoriev I.V."/>
        </authorList>
    </citation>
    <scope>NUCLEOTIDE SEQUENCE [LARGE SCALE GENOMIC DNA]</scope>
    <source>
        <strain evidence="3">PC15</strain>
    </source>
</reference>
<dbReference type="VEuPathDB" id="FungiDB:PLEOSDRAFT_1080182"/>
<protein>
    <submittedName>
        <fullName evidence="2">Uncharacterized protein</fullName>
    </submittedName>
</protein>
<evidence type="ECO:0000313" key="3">
    <source>
        <dbReference type="Proteomes" id="UP000027073"/>
    </source>
</evidence>
<gene>
    <name evidence="2" type="ORF">PLEOSDRAFT_1080182</name>
</gene>
<dbReference type="InParanoid" id="A0A067P9S4"/>
<feature type="region of interest" description="Disordered" evidence="1">
    <location>
        <begin position="143"/>
        <end position="162"/>
    </location>
</feature>
<dbReference type="HOGENOM" id="CLU_1090381_0_0_1"/>